<keyword evidence="2" id="KW-1185">Reference proteome</keyword>
<proteinExistence type="predicted"/>
<accession>A0ABP6VUP6</accession>
<evidence type="ECO:0000313" key="1">
    <source>
        <dbReference type="EMBL" id="GAA3541481.1"/>
    </source>
</evidence>
<reference evidence="2" key="1">
    <citation type="journal article" date="2019" name="Int. J. Syst. Evol. Microbiol.">
        <title>The Global Catalogue of Microorganisms (GCM) 10K type strain sequencing project: providing services to taxonomists for standard genome sequencing and annotation.</title>
        <authorList>
            <consortium name="The Broad Institute Genomics Platform"/>
            <consortium name="The Broad Institute Genome Sequencing Center for Infectious Disease"/>
            <person name="Wu L."/>
            <person name="Ma J."/>
        </authorList>
    </citation>
    <scope>NUCLEOTIDE SEQUENCE [LARGE SCALE GENOMIC DNA]</scope>
    <source>
        <strain evidence="2">JCM 17326</strain>
    </source>
</reference>
<dbReference type="Proteomes" id="UP001500630">
    <property type="component" value="Unassembled WGS sequence"/>
</dbReference>
<dbReference type="EMBL" id="BAABDQ010000003">
    <property type="protein sequence ID" value="GAA3541481.1"/>
    <property type="molecule type" value="Genomic_DNA"/>
</dbReference>
<sequence length="328" mass="37303">MDNPIEARQVPEVRQNLVEDLFRIGPEQMLRFIRDHPTDARLLEASARETSELTEQELAAYLTVETIKRVRDAELFYVSDAMTEVAVAAGASLPAFRLMPEDLPAPQGFIVWGSPIAWAKRDPREAPVVAASWAPDGDAVGVSFYYDHTETALYTQVIEKGGAYLRGHRNMFGVGRLSMTSEAVFTFREEPDWTGLDFGEDTRPEDMGYLESLGRTMIATWLLASQEIATEERLDPDRGTRRRLERQGAVVQPIRLLTLRRARRPGRAEPLGAEPGRNYHHQWVVRGHWRNHWFPSRQDHKPIWIAPYIAGPEDAPLIGAERVNVLRR</sequence>
<dbReference type="RefSeq" id="WP_345560760.1">
    <property type="nucleotide sequence ID" value="NZ_BAABDQ010000003.1"/>
</dbReference>
<gene>
    <name evidence="1" type="ORF">GCM10022419_022070</name>
</gene>
<name>A0ABP6VUP6_9ACTN</name>
<protein>
    <submittedName>
        <fullName evidence="1">Uncharacterized protein</fullName>
    </submittedName>
</protein>
<evidence type="ECO:0000313" key="2">
    <source>
        <dbReference type="Proteomes" id="UP001500630"/>
    </source>
</evidence>
<comment type="caution">
    <text evidence="1">The sequence shown here is derived from an EMBL/GenBank/DDBJ whole genome shotgun (WGS) entry which is preliminary data.</text>
</comment>
<organism evidence="1 2">
    <name type="scientific">Nonomuraea rosea</name>
    <dbReference type="NCBI Taxonomy" id="638574"/>
    <lineage>
        <taxon>Bacteria</taxon>
        <taxon>Bacillati</taxon>
        <taxon>Actinomycetota</taxon>
        <taxon>Actinomycetes</taxon>
        <taxon>Streptosporangiales</taxon>
        <taxon>Streptosporangiaceae</taxon>
        <taxon>Nonomuraea</taxon>
    </lineage>
</organism>